<gene>
    <name evidence="4" type="ORF">ZEAMMB73_Zm00001d014427</name>
</gene>
<dbReference type="AlphaFoldDB" id="A0A1D6GTB5"/>
<dbReference type="SUPFAM" id="SSF53335">
    <property type="entry name" value="S-adenosyl-L-methionine-dependent methyltransferases"/>
    <property type="match status" value="1"/>
</dbReference>
<evidence type="ECO:0000256" key="1">
    <source>
        <dbReference type="ARBA" id="ARBA00010815"/>
    </source>
</evidence>
<evidence type="ECO:0000313" key="4">
    <source>
        <dbReference type="EMBL" id="AQK66244.1"/>
    </source>
</evidence>
<comment type="similarity">
    <text evidence="1">Belongs to the CFA/CMAS family.</text>
</comment>
<keyword evidence="2 4" id="KW-0489">Methyltransferase</keyword>
<evidence type="ECO:0000256" key="2">
    <source>
        <dbReference type="ARBA" id="ARBA00022603"/>
    </source>
</evidence>
<sequence>MKTQVVTTQRQLMHDLEVLPLEEATASAKSMNVNGACQRGKSLRFLEQVVVMVVAVDVDEALEDMPIAIETDKAKAQHYELPTTFFKLVLGRNLKYSYCELANTIDRNTSNTIANLQLFKDIRPISIISTILLTEIILHLHGHLLDMQTDLPPPFGLTLISLVVMLCYATLPFQFCFREYELSNIEIIVADISKFEMERSFDRIVSIEMFEDKNDDDWITRYFFTGGTMPSANLLLYFQEDVSVVYHWLVSGMHYARTRYILPNFKLSSP</sequence>
<dbReference type="PANTHER" id="PTHR43832">
    <property type="match status" value="1"/>
</dbReference>
<dbReference type="EMBL" id="CM000781">
    <property type="protein sequence ID" value="AQK66244.1"/>
    <property type="molecule type" value="Genomic_DNA"/>
</dbReference>
<name>A0A1D6GTB5_MAIZE</name>
<evidence type="ECO:0000256" key="3">
    <source>
        <dbReference type="ARBA" id="ARBA00022691"/>
    </source>
</evidence>
<dbReference type="InterPro" id="IPR029063">
    <property type="entry name" value="SAM-dependent_MTases_sf"/>
</dbReference>
<accession>A0A1D6GTB5</accession>
<dbReference type="PANTHER" id="PTHR43832:SF1">
    <property type="entry name" value="S-ADENOSYL-L-METHIONINE-DEPENDENT METHYLTRANSFERASES SUPERFAMILY PROTEIN"/>
    <property type="match status" value="1"/>
</dbReference>
<dbReference type="GO" id="GO:0032259">
    <property type="term" value="P:methylation"/>
    <property type="evidence" value="ECO:0007669"/>
    <property type="project" value="UniProtKB-KW"/>
</dbReference>
<protein>
    <submittedName>
        <fullName evidence="4">S-adenosyl-L-methionine-dependent methyltransferase superfamily protein</fullName>
    </submittedName>
</protein>
<dbReference type="Gene3D" id="3.40.50.150">
    <property type="entry name" value="Vaccinia Virus protein VP39"/>
    <property type="match status" value="1"/>
</dbReference>
<organism evidence="4">
    <name type="scientific">Zea mays</name>
    <name type="common">Maize</name>
    <dbReference type="NCBI Taxonomy" id="4577"/>
    <lineage>
        <taxon>Eukaryota</taxon>
        <taxon>Viridiplantae</taxon>
        <taxon>Streptophyta</taxon>
        <taxon>Embryophyta</taxon>
        <taxon>Tracheophyta</taxon>
        <taxon>Spermatophyta</taxon>
        <taxon>Magnoliopsida</taxon>
        <taxon>Liliopsida</taxon>
        <taxon>Poales</taxon>
        <taxon>Poaceae</taxon>
        <taxon>PACMAD clade</taxon>
        <taxon>Panicoideae</taxon>
        <taxon>Andropogonodae</taxon>
        <taxon>Andropogoneae</taxon>
        <taxon>Tripsacinae</taxon>
        <taxon>Zea</taxon>
    </lineage>
</organism>
<proteinExistence type="inferred from homology"/>
<dbReference type="ExpressionAtlas" id="A0A1D6GTB5">
    <property type="expression patterns" value="baseline"/>
</dbReference>
<keyword evidence="3" id="KW-0949">S-adenosyl-L-methionine</keyword>
<dbReference type="GO" id="GO:0008168">
    <property type="term" value="F:methyltransferase activity"/>
    <property type="evidence" value="ECO:0007669"/>
    <property type="project" value="UniProtKB-KW"/>
</dbReference>
<keyword evidence="4" id="KW-0808">Transferase</keyword>
<reference evidence="4" key="1">
    <citation type="submission" date="2015-12" db="EMBL/GenBank/DDBJ databases">
        <title>Update maize B73 reference genome by single molecule sequencing technologies.</title>
        <authorList>
            <consortium name="Maize Genome Sequencing Project"/>
            <person name="Ware D."/>
        </authorList>
    </citation>
    <scope>NUCLEOTIDE SEQUENCE</scope>
    <source>
        <tissue evidence="4">Seedling</tissue>
    </source>
</reference>